<organism evidence="2 3">
    <name type="scientific">Desulfonema magnum</name>
    <dbReference type="NCBI Taxonomy" id="45655"/>
    <lineage>
        <taxon>Bacteria</taxon>
        <taxon>Pseudomonadati</taxon>
        <taxon>Thermodesulfobacteriota</taxon>
        <taxon>Desulfobacteria</taxon>
        <taxon>Desulfobacterales</taxon>
        <taxon>Desulfococcaceae</taxon>
        <taxon>Desulfonema</taxon>
    </lineage>
</organism>
<dbReference type="Pfam" id="PF13385">
    <property type="entry name" value="Laminin_G_3"/>
    <property type="match status" value="1"/>
</dbReference>
<keyword evidence="3" id="KW-1185">Reference proteome</keyword>
<protein>
    <recommendedName>
        <fullName evidence="4">LamG domain-containing protein</fullName>
    </recommendedName>
</protein>
<dbReference type="AlphaFoldDB" id="A0A975BGR8"/>
<keyword evidence="1" id="KW-0732">Signal</keyword>
<feature type="chain" id="PRO_5036779200" description="LamG domain-containing protein" evidence="1">
    <location>
        <begin position="24"/>
        <end position="311"/>
    </location>
</feature>
<proteinExistence type="predicted"/>
<dbReference type="RefSeq" id="WP_207681191.1">
    <property type="nucleotide sequence ID" value="NZ_CP061800.1"/>
</dbReference>
<name>A0A975BGR8_9BACT</name>
<evidence type="ECO:0000256" key="1">
    <source>
        <dbReference type="SAM" id="SignalP"/>
    </source>
</evidence>
<dbReference type="Proteomes" id="UP000663722">
    <property type="component" value="Chromosome"/>
</dbReference>
<dbReference type="InterPro" id="IPR013320">
    <property type="entry name" value="ConA-like_dom_sf"/>
</dbReference>
<dbReference type="SUPFAM" id="SSF49899">
    <property type="entry name" value="Concanavalin A-like lectins/glucanases"/>
    <property type="match status" value="1"/>
</dbReference>
<feature type="signal peptide" evidence="1">
    <location>
        <begin position="1"/>
        <end position="23"/>
    </location>
</feature>
<dbReference type="EMBL" id="CP061800">
    <property type="protein sequence ID" value="QTA84909.1"/>
    <property type="molecule type" value="Genomic_DNA"/>
</dbReference>
<evidence type="ECO:0000313" key="2">
    <source>
        <dbReference type="EMBL" id="QTA84909.1"/>
    </source>
</evidence>
<evidence type="ECO:0008006" key="4">
    <source>
        <dbReference type="Google" id="ProtNLM"/>
    </source>
</evidence>
<dbReference type="Gene3D" id="2.60.120.200">
    <property type="match status" value="1"/>
</dbReference>
<dbReference type="KEGG" id="dmm:dnm_009120"/>
<reference evidence="2" key="1">
    <citation type="journal article" date="2021" name="Microb. Physiol.">
        <title>Proteogenomic Insights into the Physiology of Marine, Sulfate-Reducing, Filamentous Desulfonema limicola and Desulfonema magnum.</title>
        <authorList>
            <person name="Schnaars V."/>
            <person name="Wohlbrand L."/>
            <person name="Scheve S."/>
            <person name="Hinrichs C."/>
            <person name="Reinhardt R."/>
            <person name="Rabus R."/>
        </authorList>
    </citation>
    <scope>NUCLEOTIDE SEQUENCE</scope>
    <source>
        <strain evidence="2">4be13</strain>
    </source>
</reference>
<accession>A0A975BGR8</accession>
<evidence type="ECO:0000313" key="3">
    <source>
        <dbReference type="Proteomes" id="UP000663722"/>
    </source>
</evidence>
<gene>
    <name evidence="2" type="ORF">dnm_009120</name>
</gene>
<sequence length="311" mass="35700">MKTMKRSLVLSVLFLLLPLIAGADTIFFKDGRQIETAETWEEGGQIKCYRFGSVIGYPKQSIERIEKQGAKSEKALYVKWNRDAGVSVHLPSLSGSVSFEAWVFVIEKEHRYREYDDSYRIERERSSLCVFESSFIDIRISREGFVRGRAGYALSSSKKLMGNKWHHLSVVFDKKSKADKPYINGTAKLYIDGIEVCSKNDTCRALKCGTLIIGEEGDRYRRDGNEEGYGYIDEVRIWNRAITREEINNNMYRRLTGNENALILYYNFDELVLDNNIGELVVKDLSPQGNNGKIRYYSPDETLSLFNAPVK</sequence>